<feature type="compositionally biased region" description="Low complexity" evidence="1">
    <location>
        <begin position="227"/>
        <end position="241"/>
    </location>
</feature>
<dbReference type="OrthoDB" id="5371646at2759"/>
<protein>
    <submittedName>
        <fullName evidence="2">Uncharacterized protein</fullName>
    </submittedName>
</protein>
<dbReference type="AlphaFoldDB" id="A0A9W9CXZ0"/>
<evidence type="ECO:0000256" key="1">
    <source>
        <dbReference type="SAM" id="MobiDB-lite"/>
    </source>
</evidence>
<organism evidence="2 3">
    <name type="scientific">Gnomoniopsis smithogilvyi</name>
    <dbReference type="NCBI Taxonomy" id="1191159"/>
    <lineage>
        <taxon>Eukaryota</taxon>
        <taxon>Fungi</taxon>
        <taxon>Dikarya</taxon>
        <taxon>Ascomycota</taxon>
        <taxon>Pezizomycotina</taxon>
        <taxon>Sordariomycetes</taxon>
        <taxon>Sordariomycetidae</taxon>
        <taxon>Diaporthales</taxon>
        <taxon>Gnomoniaceae</taxon>
        <taxon>Gnomoniopsis</taxon>
    </lineage>
</organism>
<feature type="region of interest" description="Disordered" evidence="1">
    <location>
        <begin position="101"/>
        <end position="315"/>
    </location>
</feature>
<keyword evidence="3" id="KW-1185">Reference proteome</keyword>
<dbReference type="EMBL" id="JAPEVB010000003">
    <property type="protein sequence ID" value="KAJ4391626.1"/>
    <property type="molecule type" value="Genomic_DNA"/>
</dbReference>
<sequence>MDAGNFTEDEKRFVLAEYIKASQVDTEQLVAFIKKCNLQPDWFSMQLPGGRNMHQCMRAASSMLDTDLSIPSVPNLKKRKSSDLLQGDQTQKRLASMPHILYQPRPPSQPQVQTPPLPQPSPQLPHQINIQPRPPQDAKQPITEGYGVFQSKTPSNGYNVFQSNPAGRKRGRPSKAEKEAQARANASSLATTGPVPISPKPVVQATQGQGAPTPPLPGSVPSYKTYASAASAPSVSSATSADSRDPRGGVGGQKLPPMNAYQEYPDRPASTINSEKSPSIGNLVTSDQPADQQPRNEPKPIGTPHSRDPPVTNPV</sequence>
<evidence type="ECO:0000313" key="2">
    <source>
        <dbReference type="EMBL" id="KAJ4391626.1"/>
    </source>
</evidence>
<proteinExistence type="predicted"/>
<feature type="compositionally biased region" description="Pro residues" evidence="1">
    <location>
        <begin position="104"/>
        <end position="123"/>
    </location>
</feature>
<accession>A0A9W9CXZ0</accession>
<dbReference type="Proteomes" id="UP001140453">
    <property type="component" value="Unassembled WGS sequence"/>
</dbReference>
<gene>
    <name evidence="2" type="ORF">N0V93_005245</name>
</gene>
<evidence type="ECO:0000313" key="3">
    <source>
        <dbReference type="Proteomes" id="UP001140453"/>
    </source>
</evidence>
<reference evidence="2" key="1">
    <citation type="submission" date="2022-10" db="EMBL/GenBank/DDBJ databases">
        <title>Tapping the CABI collections for fungal endophytes: first genome assemblies for Collariella, Neodidymelliopsis, Ascochyta clinopodiicola, Didymella pomorum, Didymosphaeria variabile, Neocosmospora piperis and Neocucurbitaria cava.</title>
        <authorList>
            <person name="Hill R."/>
        </authorList>
    </citation>
    <scope>NUCLEOTIDE SEQUENCE</scope>
    <source>
        <strain evidence="2">IMI 355082</strain>
    </source>
</reference>
<comment type="caution">
    <text evidence="2">The sequence shown here is derived from an EMBL/GenBank/DDBJ whole genome shotgun (WGS) entry which is preliminary data.</text>
</comment>
<feature type="compositionally biased region" description="Polar residues" evidence="1">
    <location>
        <begin position="150"/>
        <end position="165"/>
    </location>
</feature>
<name>A0A9W9CXZ0_9PEZI</name>
<feature type="compositionally biased region" description="Polar residues" evidence="1">
    <location>
        <begin position="270"/>
        <end position="295"/>
    </location>
</feature>